<evidence type="ECO:0000313" key="2">
    <source>
        <dbReference type="EMBL" id="KAK7414981.1"/>
    </source>
</evidence>
<dbReference type="Gene3D" id="1.25.40.20">
    <property type="entry name" value="Ankyrin repeat-containing domain"/>
    <property type="match status" value="1"/>
</dbReference>
<protein>
    <submittedName>
        <fullName evidence="2">Uncharacterized protein</fullName>
    </submittedName>
</protein>
<accession>A0ABR1H1T3</accession>
<dbReference type="PROSITE" id="PS50297">
    <property type="entry name" value="ANK_REP_REGION"/>
    <property type="match status" value="1"/>
</dbReference>
<proteinExistence type="predicted"/>
<reference evidence="2 3" key="1">
    <citation type="journal article" date="2025" name="Microbiol. Resour. Announc.">
        <title>Draft genome sequences for Neonectria magnoliae and Neonectria punicea, canker pathogens of Liriodendron tulipifera and Acer saccharum in West Virginia.</title>
        <authorList>
            <person name="Petronek H.M."/>
            <person name="Kasson M.T."/>
            <person name="Metheny A.M."/>
            <person name="Stauder C.M."/>
            <person name="Lovett B."/>
            <person name="Lynch S.C."/>
            <person name="Garnas J.R."/>
            <person name="Kasson L.R."/>
            <person name="Stajich J.E."/>
        </authorList>
    </citation>
    <scope>NUCLEOTIDE SEQUENCE [LARGE SCALE GENOMIC DNA]</scope>
    <source>
        <strain evidence="2 3">NRRL 64653</strain>
    </source>
</reference>
<dbReference type="Pfam" id="PF12796">
    <property type="entry name" value="Ank_2"/>
    <property type="match status" value="1"/>
</dbReference>
<dbReference type="EMBL" id="JAZAVJ010000091">
    <property type="protein sequence ID" value="KAK7414981.1"/>
    <property type="molecule type" value="Genomic_DNA"/>
</dbReference>
<organism evidence="2 3">
    <name type="scientific">Neonectria punicea</name>
    <dbReference type="NCBI Taxonomy" id="979145"/>
    <lineage>
        <taxon>Eukaryota</taxon>
        <taxon>Fungi</taxon>
        <taxon>Dikarya</taxon>
        <taxon>Ascomycota</taxon>
        <taxon>Pezizomycotina</taxon>
        <taxon>Sordariomycetes</taxon>
        <taxon>Hypocreomycetidae</taxon>
        <taxon>Hypocreales</taxon>
        <taxon>Nectriaceae</taxon>
        <taxon>Neonectria</taxon>
    </lineage>
</organism>
<dbReference type="SUPFAM" id="SSF48403">
    <property type="entry name" value="Ankyrin repeat"/>
    <property type="match status" value="1"/>
</dbReference>
<comment type="caution">
    <text evidence="2">The sequence shown here is derived from an EMBL/GenBank/DDBJ whole genome shotgun (WGS) entry which is preliminary data.</text>
</comment>
<feature type="repeat" description="ANK" evidence="1">
    <location>
        <begin position="133"/>
        <end position="165"/>
    </location>
</feature>
<name>A0ABR1H1T3_9HYPO</name>
<gene>
    <name evidence="2" type="ORF">QQX98_006214</name>
</gene>
<dbReference type="InterPro" id="IPR002110">
    <property type="entry name" value="Ankyrin_rpt"/>
</dbReference>
<keyword evidence="3" id="KW-1185">Reference proteome</keyword>
<dbReference type="PROSITE" id="PS50088">
    <property type="entry name" value="ANK_REPEAT"/>
    <property type="match status" value="1"/>
</dbReference>
<dbReference type="Proteomes" id="UP001498476">
    <property type="component" value="Unassembled WGS sequence"/>
</dbReference>
<dbReference type="InterPro" id="IPR036770">
    <property type="entry name" value="Ankyrin_rpt-contain_sf"/>
</dbReference>
<dbReference type="SMART" id="SM00248">
    <property type="entry name" value="ANK"/>
    <property type="match status" value="1"/>
</dbReference>
<evidence type="ECO:0000313" key="3">
    <source>
        <dbReference type="Proteomes" id="UP001498476"/>
    </source>
</evidence>
<sequence length="187" mass="21214">MQLRIFEANKDRILEQQTGPIILEKRRSRSATVASRLKSLTAIIPAKSSKLQAFRDILGSKKWKAELEELQSAIAGLKPGIAWYRVADLMLLIIHQHIVMQDFGQTPLLDVHYPSRLRFLLVCGHDVCVRDKNGITPLMYAAAMNLSEAVKILIEHDADLFSRENLENYDFIIRKTPVFSLECVPAS</sequence>
<evidence type="ECO:0000256" key="1">
    <source>
        <dbReference type="PROSITE-ProRule" id="PRU00023"/>
    </source>
</evidence>
<keyword evidence="1" id="KW-0040">ANK repeat</keyword>